<reference evidence="3 4" key="1">
    <citation type="submission" date="2021-02" db="EMBL/GenBank/DDBJ databases">
        <title>De Novo genome assembly of isolated myxobacteria.</title>
        <authorList>
            <person name="Stevens D.C."/>
        </authorList>
    </citation>
    <scope>NUCLEOTIDE SEQUENCE [LARGE SCALE GENOMIC DNA]</scope>
    <source>
        <strain evidence="3 4">SCHIC003</strain>
    </source>
</reference>
<feature type="coiled-coil region" evidence="1">
    <location>
        <begin position="108"/>
        <end position="135"/>
    </location>
</feature>
<accession>A0ABX7NE38</accession>
<dbReference type="SUPFAM" id="SSF141571">
    <property type="entry name" value="Pentapeptide repeat-like"/>
    <property type="match status" value="1"/>
</dbReference>
<dbReference type="InterPro" id="IPR001646">
    <property type="entry name" value="5peptide_repeat"/>
</dbReference>
<dbReference type="PANTHER" id="PTHR14136">
    <property type="entry name" value="BTB_POZ DOMAIN-CONTAINING PROTEIN KCTD9"/>
    <property type="match status" value="1"/>
</dbReference>
<gene>
    <name evidence="3" type="ORF">JY572_13855</name>
</gene>
<dbReference type="RefSeq" id="WP_206718705.1">
    <property type="nucleotide sequence ID" value="NZ_CP071091.1"/>
</dbReference>
<dbReference type="InterPro" id="IPR051082">
    <property type="entry name" value="Pentapeptide-BTB/POZ_domain"/>
</dbReference>
<dbReference type="PANTHER" id="PTHR14136:SF17">
    <property type="entry name" value="BTB_POZ DOMAIN-CONTAINING PROTEIN KCTD9"/>
    <property type="match status" value="1"/>
</dbReference>
<keyword evidence="4" id="KW-1185">Reference proteome</keyword>
<evidence type="ECO:0000256" key="2">
    <source>
        <dbReference type="SAM" id="MobiDB-lite"/>
    </source>
</evidence>
<evidence type="ECO:0000256" key="1">
    <source>
        <dbReference type="SAM" id="Coils"/>
    </source>
</evidence>
<dbReference type="Gene3D" id="2.160.20.80">
    <property type="entry name" value="E3 ubiquitin-protein ligase SopA"/>
    <property type="match status" value="1"/>
</dbReference>
<feature type="compositionally biased region" description="Basic and acidic residues" evidence="2">
    <location>
        <begin position="187"/>
        <end position="196"/>
    </location>
</feature>
<proteinExistence type="predicted"/>
<dbReference type="Proteomes" id="UP000663090">
    <property type="component" value="Chromosome"/>
</dbReference>
<evidence type="ECO:0000313" key="4">
    <source>
        <dbReference type="Proteomes" id="UP000663090"/>
    </source>
</evidence>
<organism evidence="3 4">
    <name type="scientific">Myxococcus landrumensis</name>
    <dbReference type="NCBI Taxonomy" id="2813577"/>
    <lineage>
        <taxon>Bacteria</taxon>
        <taxon>Pseudomonadati</taxon>
        <taxon>Myxococcota</taxon>
        <taxon>Myxococcia</taxon>
        <taxon>Myxococcales</taxon>
        <taxon>Cystobacterineae</taxon>
        <taxon>Myxococcaceae</taxon>
        <taxon>Myxococcus</taxon>
    </lineage>
</organism>
<name>A0ABX7NE38_9BACT</name>
<feature type="region of interest" description="Disordered" evidence="2">
    <location>
        <begin position="183"/>
        <end position="203"/>
    </location>
</feature>
<sequence length="486" mass="53767">MSSDCFYVRVGKLAGKTVTLHCLTGFAGGLKDYATTRSFALLLLIDAQERAGDTPELTQGAPKEVAKLRKALAKKVAKARSPLLDEVLGPHYDEHWHAENTPRYVTRVKLLQRHNAIQERKLEKVREELSPLEDKGTGAFLEAAWGRMHGFDLQVEVTDAKYLAHLAEGHLFPTTAFDVWNESKPLPPKEKEEPAAKLKPTAAPKGHYAGEVLDSSFWPSTFVSQTSVSGSNFQRANLTNIVHTRHIQAEKCDFTKALVTQKTSWDLATHIHGWKLKGSVFRGASLKDALFSDCDLRHCDFTDADLSDARFVSSNLKGAIFKGANLKNALIPPELARQVDLQEAKNYSPAPGGKPGAKCRALDRLLFQAQAIEFTVDYATPAAYGNSIRISLGRFPYIRSQPDVYRLSLLTRAARPKATFGACYSADVEEGKFGARLRRLSDDFQTPRSRKLDLSTLTVTSKGAPLDAREVKDVIQAALEEIFNES</sequence>
<dbReference type="Pfam" id="PF00805">
    <property type="entry name" value="Pentapeptide"/>
    <property type="match status" value="1"/>
</dbReference>
<dbReference type="EMBL" id="CP071091">
    <property type="protein sequence ID" value="QSQ17070.1"/>
    <property type="molecule type" value="Genomic_DNA"/>
</dbReference>
<protein>
    <submittedName>
        <fullName evidence="3">Pentapeptide repeat-containing protein</fullName>
    </submittedName>
</protein>
<keyword evidence="1" id="KW-0175">Coiled coil</keyword>
<evidence type="ECO:0000313" key="3">
    <source>
        <dbReference type="EMBL" id="QSQ17070.1"/>
    </source>
</evidence>